<dbReference type="Proteomes" id="UP000826271">
    <property type="component" value="Unassembled WGS sequence"/>
</dbReference>
<evidence type="ECO:0000259" key="1">
    <source>
        <dbReference type="PROSITE" id="PS50181"/>
    </source>
</evidence>
<comment type="caution">
    <text evidence="2">The sequence shown here is derived from an EMBL/GenBank/DDBJ whole genome shotgun (WGS) entry which is preliminary data.</text>
</comment>
<reference evidence="2" key="1">
    <citation type="submission" date="2019-10" db="EMBL/GenBank/DDBJ databases">
        <authorList>
            <person name="Zhang R."/>
            <person name="Pan Y."/>
            <person name="Wang J."/>
            <person name="Ma R."/>
            <person name="Yu S."/>
        </authorList>
    </citation>
    <scope>NUCLEOTIDE SEQUENCE</scope>
    <source>
        <strain evidence="2">LA-IB0</strain>
        <tissue evidence="2">Leaf</tissue>
    </source>
</reference>
<dbReference type="AlphaFoldDB" id="A0AAV6X6I2"/>
<name>A0AAV6X6I2_9LAMI</name>
<evidence type="ECO:0000313" key="2">
    <source>
        <dbReference type="EMBL" id="KAG8378426.1"/>
    </source>
</evidence>
<evidence type="ECO:0000313" key="3">
    <source>
        <dbReference type="Proteomes" id="UP000826271"/>
    </source>
</evidence>
<dbReference type="Pfam" id="PF12937">
    <property type="entry name" value="F-box-like"/>
    <property type="match status" value="1"/>
</dbReference>
<organism evidence="2 3">
    <name type="scientific">Buddleja alternifolia</name>
    <dbReference type="NCBI Taxonomy" id="168488"/>
    <lineage>
        <taxon>Eukaryota</taxon>
        <taxon>Viridiplantae</taxon>
        <taxon>Streptophyta</taxon>
        <taxon>Embryophyta</taxon>
        <taxon>Tracheophyta</taxon>
        <taxon>Spermatophyta</taxon>
        <taxon>Magnoliopsida</taxon>
        <taxon>eudicotyledons</taxon>
        <taxon>Gunneridae</taxon>
        <taxon>Pentapetalae</taxon>
        <taxon>asterids</taxon>
        <taxon>lamiids</taxon>
        <taxon>Lamiales</taxon>
        <taxon>Scrophulariaceae</taxon>
        <taxon>Buddlejeae</taxon>
        <taxon>Buddleja</taxon>
    </lineage>
</organism>
<dbReference type="InterPro" id="IPR001810">
    <property type="entry name" value="F-box_dom"/>
</dbReference>
<dbReference type="Pfam" id="PF00646">
    <property type="entry name" value="F-box"/>
    <property type="match status" value="1"/>
</dbReference>
<dbReference type="SUPFAM" id="SSF81383">
    <property type="entry name" value="F-box domain"/>
    <property type="match status" value="2"/>
</dbReference>
<dbReference type="InterPro" id="IPR013187">
    <property type="entry name" value="F-box-assoc_dom_typ3"/>
</dbReference>
<dbReference type="InterPro" id="IPR036047">
    <property type="entry name" value="F-box-like_dom_sf"/>
</dbReference>
<dbReference type="InterPro" id="IPR050796">
    <property type="entry name" value="SCF_F-box_component"/>
</dbReference>
<proteinExistence type="predicted"/>
<dbReference type="PANTHER" id="PTHR31672">
    <property type="entry name" value="BNACNNG10540D PROTEIN"/>
    <property type="match status" value="1"/>
</dbReference>
<protein>
    <recommendedName>
        <fullName evidence="1">F-box domain-containing protein</fullName>
    </recommendedName>
</protein>
<dbReference type="Gene3D" id="1.20.1280.50">
    <property type="match status" value="1"/>
</dbReference>
<dbReference type="PROSITE" id="PS50181">
    <property type="entry name" value="FBOX"/>
    <property type="match status" value="1"/>
</dbReference>
<sequence length="822" mass="94279">MNAIDYGMIRGIPFRGFFSHKQAIIQGDDRANRLRRLLAEFLQKKYSQLQQCSAQETIEAQNSGIGVNSYHVTLPYDLLFKIFILLPAESLFRLQFVCKKWFGLINGSNFITCQSQQSETVLFSQKLIILKPDFYAAMLPHLPLEENPNMKKSKNLILMNPVTRKHIMLPLGTVGRVYDSSYGIASHAHTYKVVHLFRRVAGFTACEILSISTRTWKTVEESSGLFGDLRKIPVSIGGSLYWLSMEAGCDYVIAMNMEDEKFIRMKLPVLCGVKDRILEIGGNLGLVTHPEVNLMEVWIIMNDGDWIKSYRINLDVDFGYQPIPICSSRNGKEMVFECPGLKLYVYNFEKGEMKLVHSGDDDANEVLASRDLYVWKINDYPSYWAMSRNQTIHKTKRNMDTRSVVGKTSSLLREVEKRIQLKRELEESQKKQKEKKEPQNSLISVPYLAKDCIFNIIVRLPLESLQTSRFVSKSWFQIVNNPVFVDAHLRRSDFGLIFLTPVKNNLPFSDFEKPSSSSSTRISFSVESKVLESQSMPVHHYRLIDPPSLFYINFLEIKDGKSTIKEYKTTCMGKIRATCNGLIVLDNLMKRKGLIVLNPVTRELKTIPLGTKCSTHKEESYGLAYCNHSSKYKLVHLFKDELAYIGCEIMNIGSGSWRVVDGPPHGFFGSFGCGPVFALGALHWIPRDDHNEYVVSMLVDHESFRKIPLPHGDGIHDRVLEMSGFLGFVSRQNTSLIDVWILRSLGGESWEKKYSIHLDGTRNMVPLFCMRAYGELVFKCKDDDLYVYDQFLQFMRKVKVNKECFPFINCYFPHVNSLVSWN</sequence>
<dbReference type="InterPro" id="IPR017451">
    <property type="entry name" value="F-box-assoc_interact_dom"/>
</dbReference>
<keyword evidence="3" id="KW-1185">Reference proteome</keyword>
<dbReference type="PANTHER" id="PTHR31672:SF11">
    <property type="entry name" value="F-BOX PROTEIN CPR1-LIKE ISOFORM X2"/>
    <property type="match status" value="1"/>
</dbReference>
<accession>A0AAV6X6I2</accession>
<dbReference type="InterPro" id="IPR006527">
    <property type="entry name" value="F-box-assoc_dom_typ1"/>
</dbReference>
<dbReference type="Pfam" id="PF07734">
    <property type="entry name" value="FBA_1"/>
    <property type="match status" value="1"/>
</dbReference>
<gene>
    <name evidence="2" type="ORF">BUALT_Bualt08G0136100</name>
</gene>
<dbReference type="Pfam" id="PF08268">
    <property type="entry name" value="FBA_3"/>
    <property type="match status" value="1"/>
</dbReference>
<dbReference type="NCBIfam" id="TIGR01640">
    <property type="entry name" value="F_box_assoc_1"/>
    <property type="match status" value="2"/>
</dbReference>
<dbReference type="EMBL" id="WHWC01000008">
    <property type="protein sequence ID" value="KAG8378426.1"/>
    <property type="molecule type" value="Genomic_DNA"/>
</dbReference>
<dbReference type="SMART" id="SM00256">
    <property type="entry name" value="FBOX"/>
    <property type="match status" value="2"/>
</dbReference>
<feature type="domain" description="F-box" evidence="1">
    <location>
        <begin position="68"/>
        <end position="114"/>
    </location>
</feature>